<accession>A0A167H1F1</accession>
<gene>
    <name evidence="1" type="ORF">CALVIDRAFT_366916</name>
</gene>
<evidence type="ECO:0000313" key="2">
    <source>
        <dbReference type="Proteomes" id="UP000076738"/>
    </source>
</evidence>
<protein>
    <submittedName>
        <fullName evidence="1">Uncharacterized protein</fullName>
    </submittedName>
</protein>
<organism evidence="1 2">
    <name type="scientific">Calocera viscosa (strain TUFC12733)</name>
    <dbReference type="NCBI Taxonomy" id="1330018"/>
    <lineage>
        <taxon>Eukaryota</taxon>
        <taxon>Fungi</taxon>
        <taxon>Dikarya</taxon>
        <taxon>Basidiomycota</taxon>
        <taxon>Agaricomycotina</taxon>
        <taxon>Dacrymycetes</taxon>
        <taxon>Dacrymycetales</taxon>
        <taxon>Dacrymycetaceae</taxon>
        <taxon>Calocera</taxon>
    </lineage>
</organism>
<keyword evidence="2" id="KW-1185">Reference proteome</keyword>
<evidence type="ECO:0000313" key="1">
    <source>
        <dbReference type="EMBL" id="KZO91129.1"/>
    </source>
</evidence>
<proteinExistence type="predicted"/>
<dbReference type="EMBL" id="KV417328">
    <property type="protein sequence ID" value="KZO91129.1"/>
    <property type="molecule type" value="Genomic_DNA"/>
</dbReference>
<dbReference type="Proteomes" id="UP000076738">
    <property type="component" value="Unassembled WGS sequence"/>
</dbReference>
<name>A0A167H1F1_CALVF</name>
<sequence>MSRCSSQTRPAMPHLTPAHLPMSCLSPLPAHVSLFSQTLPAMVICKTTVPAPDCLVLSIRSRIALIYLQYLLTLPFSSAFSILCPVHSAHSRSPLAARYPGRVIKSHSYRTRYLTTNMNLSLF</sequence>
<reference evidence="1 2" key="1">
    <citation type="journal article" date="2016" name="Mol. Biol. Evol.">
        <title>Comparative Genomics of Early-Diverging Mushroom-Forming Fungi Provides Insights into the Origins of Lignocellulose Decay Capabilities.</title>
        <authorList>
            <person name="Nagy L.G."/>
            <person name="Riley R."/>
            <person name="Tritt A."/>
            <person name="Adam C."/>
            <person name="Daum C."/>
            <person name="Floudas D."/>
            <person name="Sun H."/>
            <person name="Yadav J.S."/>
            <person name="Pangilinan J."/>
            <person name="Larsson K.H."/>
            <person name="Matsuura K."/>
            <person name="Barry K."/>
            <person name="Labutti K."/>
            <person name="Kuo R."/>
            <person name="Ohm R.A."/>
            <person name="Bhattacharya S.S."/>
            <person name="Shirouzu T."/>
            <person name="Yoshinaga Y."/>
            <person name="Martin F.M."/>
            <person name="Grigoriev I.V."/>
            <person name="Hibbett D.S."/>
        </authorList>
    </citation>
    <scope>NUCLEOTIDE SEQUENCE [LARGE SCALE GENOMIC DNA]</scope>
    <source>
        <strain evidence="1 2">TUFC12733</strain>
    </source>
</reference>
<dbReference type="AlphaFoldDB" id="A0A167H1F1"/>